<dbReference type="PANTHER" id="PTHR33689:SF1">
    <property type="entry name" value="FAS-BINDING FACTOR 1"/>
    <property type="match status" value="1"/>
</dbReference>
<keyword evidence="5" id="KW-1185">Reference proteome</keyword>
<gene>
    <name evidence="4" type="ORF">CAEBREN_10525</name>
</gene>
<dbReference type="GO" id="GO:0097539">
    <property type="term" value="C:ciliary transition fiber"/>
    <property type="evidence" value="ECO:0007669"/>
    <property type="project" value="InterPro"/>
</dbReference>
<dbReference type="EMBL" id="GL379825">
    <property type="protein sequence ID" value="EGT49229.1"/>
    <property type="molecule type" value="Genomic_DNA"/>
</dbReference>
<dbReference type="eggNOG" id="ENOG502SFV8">
    <property type="taxonomic scope" value="Eukaryota"/>
</dbReference>
<evidence type="ECO:0000259" key="3">
    <source>
        <dbReference type="Pfam" id="PF21007"/>
    </source>
</evidence>
<dbReference type="GO" id="GO:0005814">
    <property type="term" value="C:centriole"/>
    <property type="evidence" value="ECO:0007669"/>
    <property type="project" value="TreeGrafter"/>
</dbReference>
<feature type="coiled-coil region" evidence="1">
    <location>
        <begin position="271"/>
        <end position="303"/>
    </location>
</feature>
<dbReference type="OrthoDB" id="8195456at2759"/>
<dbReference type="GO" id="GO:0036064">
    <property type="term" value="C:ciliary basal body"/>
    <property type="evidence" value="ECO:0007669"/>
    <property type="project" value="TreeGrafter"/>
</dbReference>
<reference evidence="5" key="1">
    <citation type="submission" date="2011-07" db="EMBL/GenBank/DDBJ databases">
        <authorList>
            <consortium name="Caenorhabditis brenneri Sequencing and Analysis Consortium"/>
            <person name="Wilson R.K."/>
        </authorList>
    </citation>
    <scope>NUCLEOTIDE SEQUENCE [LARGE SCALE GENOMIC DNA]</scope>
    <source>
        <strain evidence="5">PB2801</strain>
    </source>
</reference>
<dbReference type="PANTHER" id="PTHR33689">
    <property type="entry name" value="FAS-BINDING FACTOR 1"/>
    <property type="match status" value="1"/>
</dbReference>
<accession>G0N0U1</accession>
<protein>
    <recommendedName>
        <fullName evidence="3">Fas-binding factor 1 C-terminal domain-containing protein</fullName>
    </recommendedName>
</protein>
<feature type="region of interest" description="Disordered" evidence="2">
    <location>
        <begin position="480"/>
        <end position="517"/>
    </location>
</feature>
<dbReference type="Proteomes" id="UP000008068">
    <property type="component" value="Unassembled WGS sequence"/>
</dbReference>
<organism evidence="5">
    <name type="scientific">Caenorhabditis brenneri</name>
    <name type="common">Nematode worm</name>
    <dbReference type="NCBI Taxonomy" id="135651"/>
    <lineage>
        <taxon>Eukaryota</taxon>
        <taxon>Metazoa</taxon>
        <taxon>Ecdysozoa</taxon>
        <taxon>Nematoda</taxon>
        <taxon>Chromadorea</taxon>
        <taxon>Rhabditida</taxon>
        <taxon>Rhabditina</taxon>
        <taxon>Rhabditomorpha</taxon>
        <taxon>Rhabditoidea</taxon>
        <taxon>Rhabditidae</taxon>
        <taxon>Peloderinae</taxon>
        <taxon>Caenorhabditis</taxon>
    </lineage>
</organism>
<dbReference type="InParanoid" id="G0N0U1"/>
<dbReference type="OMA" id="VREEWNR"/>
<dbReference type="GO" id="GO:0060271">
    <property type="term" value="P:cilium assembly"/>
    <property type="evidence" value="ECO:0007669"/>
    <property type="project" value="InterPro"/>
</dbReference>
<keyword evidence="1" id="KW-0175">Coiled coil</keyword>
<evidence type="ECO:0000256" key="1">
    <source>
        <dbReference type="SAM" id="Coils"/>
    </source>
</evidence>
<dbReference type="GO" id="GO:0090162">
    <property type="term" value="P:establishment of epithelial cell polarity"/>
    <property type="evidence" value="ECO:0007669"/>
    <property type="project" value="InterPro"/>
</dbReference>
<dbReference type="InterPro" id="IPR033561">
    <property type="entry name" value="FBF1"/>
</dbReference>
<evidence type="ECO:0000313" key="4">
    <source>
        <dbReference type="EMBL" id="EGT49229.1"/>
    </source>
</evidence>
<sequence>MSDDEWGDLLDDLDNEPPLKAVQQLKNNDTELRLDTEIVKAPEKTVNFFISPGGDKGDKEPEMRPTARSSDALTELFGPSTGARASSGLGASTSAAPARRTGLNIDDIFGTAPRASAPSTNAPAASVAVPQQAAAAVVAAPADNFDAGRILRLEAELERVNRELEDTKRKKREDEEDLESMWKSKLDVQSRENAKTLEDLRAAHKSQITKLQEEHSIEIDRLKTNFDRQLENVTSSTSQVGDLVAVVGKVDSISSNIDRIAADVVASTNKVSSEQSAIMQLQEERLKLREEKLAADAEALKAEQLKVYGLNMSLTDLVKTQQNENEKEKWRTKEEWNRLKVERQLFKENQARIIENLQREKQKITEESNAFHKNQHDLLFRVSTERELLEQEKNEFFAKRDQDIKRIKAEAYELDLKSQQIATADQHVTEMKLVTEAKYRQLQHLETLLTSECAEIERLRNEQRIMANVGMSGAQSAFNLNLGESGRRQRRSREDELFGNNSNQNSHRRSESVRASLKKHYENLEKYAGQKVATVAPQNN</sequence>
<dbReference type="InterPro" id="IPR049390">
    <property type="entry name" value="FBF1_C"/>
</dbReference>
<dbReference type="HOGENOM" id="CLU_546580_0_0_1"/>
<feature type="compositionally biased region" description="Basic and acidic residues" evidence="2">
    <location>
        <begin position="55"/>
        <end position="65"/>
    </location>
</feature>
<dbReference type="Pfam" id="PF21007">
    <property type="entry name" value="FBF1"/>
    <property type="match status" value="1"/>
</dbReference>
<feature type="coiled-coil region" evidence="1">
    <location>
        <begin position="150"/>
        <end position="214"/>
    </location>
</feature>
<name>G0N0U1_CAEBE</name>
<feature type="compositionally biased region" description="Low complexity" evidence="2">
    <location>
        <begin position="80"/>
        <end position="96"/>
    </location>
</feature>
<dbReference type="FunCoup" id="G0N0U1">
    <property type="interactions" value="2"/>
</dbReference>
<evidence type="ECO:0000256" key="2">
    <source>
        <dbReference type="SAM" id="MobiDB-lite"/>
    </source>
</evidence>
<feature type="domain" description="Fas-binding factor 1 C-terminal" evidence="3">
    <location>
        <begin position="151"/>
        <end position="464"/>
    </location>
</feature>
<dbReference type="STRING" id="135651.G0N0U1"/>
<feature type="region of interest" description="Disordered" evidence="2">
    <location>
        <begin position="49"/>
        <end position="100"/>
    </location>
</feature>
<feature type="coiled-coil region" evidence="1">
    <location>
        <begin position="347"/>
        <end position="374"/>
    </location>
</feature>
<proteinExistence type="predicted"/>
<evidence type="ECO:0000313" key="5">
    <source>
        <dbReference type="Proteomes" id="UP000008068"/>
    </source>
</evidence>
<dbReference type="AlphaFoldDB" id="G0N0U1"/>